<dbReference type="STRING" id="1316194.A0A1Q5ULB3"/>
<gene>
    <name evidence="1" type="ORF">PENSUB_1057</name>
</gene>
<sequence length="370" mass="42702">MPLEIYHPASYRPIFDPTAEFPKFNGSDSWWVDEGMVVLRSFDFEEIRKVVRYRLYPHDSVPRTFLLQRSTAFIDNFLATLSESDGHQPPEDLSHAQKVEQILLRSGLSPSPREIWSWDPAAGCRQDAQAIADSIETESHIQFGKIPFEEIVRASLGYKTDAVEWFLNQHTILYISLVRHFRRHPEEVPIYKEVEKAHDVPLPAVSPAFGFVSRPIQSLFHRRTRLAQVLEALEILAVRFRRQYICTYTMDWNLEFDTKLPYLEDYHNSISAKDLASILTDKVHQLYQEATIELVEVTEDKTVKRISQESIANGDWRGIVADWYTLSQFVWECCVALPNVVTVLENCAKASLQILSVTQTNTALFNQLIL</sequence>
<evidence type="ECO:0000313" key="1">
    <source>
        <dbReference type="EMBL" id="OKP13254.1"/>
    </source>
</evidence>
<comment type="caution">
    <text evidence="1">The sequence shown here is derived from an EMBL/GenBank/DDBJ whole genome shotgun (WGS) entry which is preliminary data.</text>
</comment>
<dbReference type="EMBL" id="MNBE01000145">
    <property type="protein sequence ID" value="OKP13254.1"/>
    <property type="molecule type" value="Genomic_DNA"/>
</dbReference>
<dbReference type="AlphaFoldDB" id="A0A1Q5ULB3"/>
<protein>
    <submittedName>
        <fullName evidence="1">Uncharacterized protein</fullName>
    </submittedName>
</protein>
<dbReference type="Proteomes" id="UP000186955">
    <property type="component" value="Unassembled WGS sequence"/>
</dbReference>
<accession>A0A1Q5ULB3</accession>
<keyword evidence="2" id="KW-1185">Reference proteome</keyword>
<reference evidence="1 2" key="1">
    <citation type="submission" date="2016-10" db="EMBL/GenBank/DDBJ databases">
        <title>Genome sequence of the ascomycete fungus Penicillium subrubescens.</title>
        <authorList>
            <person name="De Vries R.P."/>
            <person name="Peng M."/>
            <person name="Dilokpimol A."/>
            <person name="Hilden K."/>
            <person name="Makela M.R."/>
            <person name="Grigoriev I."/>
            <person name="Riley R."/>
            <person name="Granchi Z."/>
        </authorList>
    </citation>
    <scope>NUCLEOTIDE SEQUENCE [LARGE SCALE GENOMIC DNA]</scope>
    <source>
        <strain evidence="1 2">CBS 132785</strain>
    </source>
</reference>
<proteinExistence type="predicted"/>
<name>A0A1Q5ULB3_9EURO</name>
<organism evidence="1 2">
    <name type="scientific">Penicillium subrubescens</name>
    <dbReference type="NCBI Taxonomy" id="1316194"/>
    <lineage>
        <taxon>Eukaryota</taxon>
        <taxon>Fungi</taxon>
        <taxon>Dikarya</taxon>
        <taxon>Ascomycota</taxon>
        <taxon>Pezizomycotina</taxon>
        <taxon>Eurotiomycetes</taxon>
        <taxon>Eurotiomycetidae</taxon>
        <taxon>Eurotiales</taxon>
        <taxon>Aspergillaceae</taxon>
        <taxon>Penicillium</taxon>
    </lineage>
</organism>
<evidence type="ECO:0000313" key="2">
    <source>
        <dbReference type="Proteomes" id="UP000186955"/>
    </source>
</evidence>